<organism evidence="1 3">
    <name type="scientific">Panicum miliaceum</name>
    <name type="common">Proso millet</name>
    <name type="synonym">Broomcorn millet</name>
    <dbReference type="NCBI Taxonomy" id="4540"/>
    <lineage>
        <taxon>Eukaryota</taxon>
        <taxon>Viridiplantae</taxon>
        <taxon>Streptophyta</taxon>
        <taxon>Embryophyta</taxon>
        <taxon>Tracheophyta</taxon>
        <taxon>Spermatophyta</taxon>
        <taxon>Magnoliopsida</taxon>
        <taxon>Liliopsida</taxon>
        <taxon>Poales</taxon>
        <taxon>Poaceae</taxon>
        <taxon>PACMAD clade</taxon>
        <taxon>Panicoideae</taxon>
        <taxon>Panicodae</taxon>
        <taxon>Paniceae</taxon>
        <taxon>Panicinae</taxon>
        <taxon>Panicum</taxon>
        <taxon>Panicum sect. Panicum</taxon>
    </lineage>
</organism>
<dbReference type="AlphaFoldDB" id="A0A3L6TBF0"/>
<dbReference type="EMBL" id="PQIB02000002">
    <property type="protein sequence ID" value="RLN36444.1"/>
    <property type="molecule type" value="Genomic_DNA"/>
</dbReference>
<gene>
    <name evidence="1" type="ORF">C2845_PM03G19200</name>
    <name evidence="2" type="ORF">C2845_PM03G19240</name>
</gene>
<keyword evidence="3" id="KW-1185">Reference proteome</keyword>
<dbReference type="PANTHER" id="PTHR33377:SF4">
    <property type="entry name" value="OS07G0285800 PROTEIN"/>
    <property type="match status" value="1"/>
</dbReference>
<dbReference type="PANTHER" id="PTHR33377">
    <property type="entry name" value="OS10G0134700 PROTEIN-RELATED"/>
    <property type="match status" value="1"/>
</dbReference>
<evidence type="ECO:0000313" key="1">
    <source>
        <dbReference type="EMBL" id="RLN34500.1"/>
    </source>
</evidence>
<reference evidence="1" key="1">
    <citation type="submission" date="2018-09" db="EMBL/GenBank/DDBJ databases">
        <title>The genome of broomcorn millet (Panicum miliaceum L.).</title>
        <authorList>
            <person name="Zou C."/>
            <person name="Miki D."/>
            <person name="Li D."/>
            <person name="Tang Q."/>
            <person name="Xiao L."/>
            <person name="Rajput S."/>
            <person name="Deng P."/>
            <person name="Jia W."/>
            <person name="Huang R."/>
            <person name="Zhang M."/>
            <person name="Sun Y."/>
            <person name="Hu J."/>
            <person name="Fu X."/>
            <person name="Schnable P.S."/>
            <person name="Li F."/>
            <person name="Zhang H."/>
            <person name="Feng B."/>
            <person name="Zhu X."/>
            <person name="Liu R."/>
            <person name="Schnable J.C."/>
            <person name="Zhu J.-K."/>
            <person name="Zhang H."/>
        </authorList>
    </citation>
    <scope>NUCLEOTIDE SEQUENCE [LARGE SCALE GENOMIC DNA]</scope>
    <source>
        <tissue evidence="1">Leaves</tissue>
    </source>
</reference>
<evidence type="ECO:0000313" key="3">
    <source>
        <dbReference type="Proteomes" id="UP000275267"/>
    </source>
</evidence>
<dbReference type="Proteomes" id="UP000275267">
    <property type="component" value="Unassembled WGS sequence"/>
</dbReference>
<dbReference type="EMBL" id="PQIB02000002">
    <property type="protein sequence ID" value="RLN34500.1"/>
    <property type="molecule type" value="Genomic_DNA"/>
</dbReference>
<accession>A0A3L6TBF0</accession>
<sequence>MVGSAVCQEVVSRVSSFVLGKREDKESKGRIFERLEMALAELEFALEMSVKLPITDISLLHRRKVIKHAYTEATNLLDKHKWQSHQEDRD</sequence>
<reference evidence="3" key="2">
    <citation type="journal article" date="2019" name="Nat. Commun.">
        <title>The genome of broomcorn millet.</title>
        <authorList>
            <person name="Zou C."/>
            <person name="Miki D."/>
            <person name="Li D."/>
            <person name="Tang Q."/>
            <person name="Xiao L."/>
            <person name="Rajput S."/>
            <person name="Deng P."/>
            <person name="Jia W."/>
            <person name="Huang R."/>
            <person name="Zhang M."/>
            <person name="Sun Y."/>
            <person name="Hu J."/>
            <person name="Fu X."/>
            <person name="Schnable P.S."/>
            <person name="Li F."/>
            <person name="Zhang H."/>
            <person name="Feng B."/>
            <person name="Zhu X."/>
            <person name="Liu R."/>
            <person name="Schnable J.C."/>
            <person name="Zhu J.-K."/>
            <person name="Zhang H."/>
        </authorList>
    </citation>
    <scope>NUCLEOTIDE SEQUENCE [LARGE SCALE GENOMIC DNA]</scope>
</reference>
<name>A0A3L6TBF0_PANMI</name>
<protein>
    <submittedName>
        <fullName evidence="1">Uncharacterized protein</fullName>
    </submittedName>
</protein>
<evidence type="ECO:0000313" key="2">
    <source>
        <dbReference type="EMBL" id="RLN36444.1"/>
    </source>
</evidence>
<comment type="caution">
    <text evidence="1">The sequence shown here is derived from an EMBL/GenBank/DDBJ whole genome shotgun (WGS) entry which is preliminary data.</text>
</comment>
<proteinExistence type="predicted"/>